<accession>A0A0F8Z6C2</accession>
<organism evidence="1">
    <name type="scientific">marine sediment metagenome</name>
    <dbReference type="NCBI Taxonomy" id="412755"/>
    <lineage>
        <taxon>unclassified sequences</taxon>
        <taxon>metagenomes</taxon>
        <taxon>ecological metagenomes</taxon>
    </lineage>
</organism>
<proteinExistence type="predicted"/>
<protein>
    <recommendedName>
        <fullName evidence="2">Ribbon-helix-helix protein CopG domain-containing protein</fullName>
    </recommendedName>
</protein>
<dbReference type="EMBL" id="LAZR01049592">
    <property type="protein sequence ID" value="KKK89303.1"/>
    <property type="molecule type" value="Genomic_DNA"/>
</dbReference>
<name>A0A0F8Z6C2_9ZZZZ</name>
<comment type="caution">
    <text evidence="1">The sequence shown here is derived from an EMBL/GenBank/DDBJ whole genome shotgun (WGS) entry which is preliminary data.</text>
</comment>
<reference evidence="1" key="1">
    <citation type="journal article" date="2015" name="Nature">
        <title>Complex archaea that bridge the gap between prokaryotes and eukaryotes.</title>
        <authorList>
            <person name="Spang A."/>
            <person name="Saw J.H."/>
            <person name="Jorgensen S.L."/>
            <person name="Zaremba-Niedzwiedzka K."/>
            <person name="Martijn J."/>
            <person name="Lind A.E."/>
            <person name="van Eijk R."/>
            <person name="Schleper C."/>
            <person name="Guy L."/>
            <person name="Ettema T.J."/>
        </authorList>
    </citation>
    <scope>NUCLEOTIDE SEQUENCE</scope>
</reference>
<dbReference type="AlphaFoldDB" id="A0A0F8Z6C2"/>
<gene>
    <name evidence="1" type="ORF">LCGC14_2734470</name>
</gene>
<evidence type="ECO:0008006" key="2">
    <source>
        <dbReference type="Google" id="ProtNLM"/>
    </source>
</evidence>
<sequence length="54" mass="6483">MKFKKSKKIKKVNVLFRMNPEVREKLREISKREKIPMLAIIEQLIEKEAEDGKI</sequence>
<evidence type="ECO:0000313" key="1">
    <source>
        <dbReference type="EMBL" id="KKK89303.1"/>
    </source>
</evidence>